<dbReference type="Proteomes" id="UP001230649">
    <property type="component" value="Unassembled WGS sequence"/>
</dbReference>
<keyword evidence="2" id="KW-1185">Reference proteome</keyword>
<reference evidence="1" key="1">
    <citation type="submission" date="2023-04" db="EMBL/GenBank/DDBJ databases">
        <title>Draft Genome sequencing of Naganishia species isolated from polar environments using Oxford Nanopore Technology.</title>
        <authorList>
            <person name="Leo P."/>
            <person name="Venkateswaran K."/>
        </authorList>
    </citation>
    <scope>NUCLEOTIDE SEQUENCE</scope>
    <source>
        <strain evidence="1">MNA-CCFEE 5262</strain>
    </source>
</reference>
<name>A0ACC2V260_9TREE</name>
<sequence>MPTDTSLASAITMIGKAQTSSLSGVWDKPLPRAIDEMDSNWEILVGKFSTFCDRESGKQIFANKAFDRVSLTILGALTAATMKAWSGKVLRAGTSHPSVVTPMSAIALVQEQARDLLKHLFNQSSAGSEVFSPVWRDAFIEQASSSLQKEIAGLWDADQATDNTTASLRSFAGTARGSTRQSTTVGGPSAGPQAAQASSSTGSQNRSAMSSEADSKALMVQFADMLERLDSLKENRQE</sequence>
<evidence type="ECO:0000313" key="2">
    <source>
        <dbReference type="Proteomes" id="UP001230649"/>
    </source>
</evidence>
<dbReference type="EMBL" id="JASBWS010000161">
    <property type="protein sequence ID" value="KAJ9093104.1"/>
    <property type="molecule type" value="Genomic_DNA"/>
</dbReference>
<protein>
    <submittedName>
        <fullName evidence="1">Uncharacterized protein</fullName>
    </submittedName>
</protein>
<comment type="caution">
    <text evidence="1">The sequence shown here is derived from an EMBL/GenBank/DDBJ whole genome shotgun (WGS) entry which is preliminary data.</text>
</comment>
<accession>A0ACC2V260</accession>
<gene>
    <name evidence="1" type="ORF">QFC20_007212</name>
</gene>
<proteinExistence type="predicted"/>
<organism evidence="1 2">
    <name type="scientific">Naganishia adeliensis</name>
    <dbReference type="NCBI Taxonomy" id="92952"/>
    <lineage>
        <taxon>Eukaryota</taxon>
        <taxon>Fungi</taxon>
        <taxon>Dikarya</taxon>
        <taxon>Basidiomycota</taxon>
        <taxon>Agaricomycotina</taxon>
        <taxon>Tremellomycetes</taxon>
        <taxon>Filobasidiales</taxon>
        <taxon>Filobasidiaceae</taxon>
        <taxon>Naganishia</taxon>
    </lineage>
</organism>
<evidence type="ECO:0000313" key="1">
    <source>
        <dbReference type="EMBL" id="KAJ9093104.1"/>
    </source>
</evidence>